<sequence length="316" mass="33328">MSDQLPHGQHGGAHVPLLEVDHVVVQFGGVTAVNEASFVAEAGQVTGLIGPNGAGKTTCFNVISGLQKPTRGKVRFRGRSVTGAPVHRRSKRGMGRTFQRLEAFGSLTVRDNVRVAHDIHRGIVGLLRPGAKDIDALLERVGIAEYADERADSIPTGTARLLELARCLAGDPQLLLLDEPSSGLDESETDDFGDLLRDLAAEGRGILMVEHDMDLVMGVCDTIHVLDFGSVIASGAPGDIRRDPAVQRAYLGYSDEVPEHELVGASTGAHVGTHVSAVEETRTDLVPVGAATDATTVIPVVPAAPPVPSHGQEPPR</sequence>
<proteinExistence type="predicted"/>
<evidence type="ECO:0000256" key="3">
    <source>
        <dbReference type="ARBA" id="ARBA00022840"/>
    </source>
</evidence>
<feature type="domain" description="ABC transporter" evidence="4">
    <location>
        <begin position="18"/>
        <end position="253"/>
    </location>
</feature>
<name>A0ABT8FIU1_9ACTN</name>
<keyword evidence="3 5" id="KW-0067">ATP-binding</keyword>
<dbReference type="Proteomes" id="UP001168620">
    <property type="component" value="Unassembled WGS sequence"/>
</dbReference>
<dbReference type="SUPFAM" id="SSF52540">
    <property type="entry name" value="P-loop containing nucleoside triphosphate hydrolases"/>
    <property type="match status" value="1"/>
</dbReference>
<dbReference type="Gene3D" id="3.40.50.300">
    <property type="entry name" value="P-loop containing nucleotide triphosphate hydrolases"/>
    <property type="match status" value="1"/>
</dbReference>
<dbReference type="RefSeq" id="WP_300953693.1">
    <property type="nucleotide sequence ID" value="NZ_JAUHJQ010000007.1"/>
</dbReference>
<dbReference type="Pfam" id="PF12399">
    <property type="entry name" value="BCA_ABC_TP_C"/>
    <property type="match status" value="1"/>
</dbReference>
<accession>A0ABT8FIU1</accession>
<evidence type="ECO:0000313" key="5">
    <source>
        <dbReference type="EMBL" id="MDN4174601.1"/>
    </source>
</evidence>
<dbReference type="PROSITE" id="PS50893">
    <property type="entry name" value="ABC_TRANSPORTER_2"/>
    <property type="match status" value="1"/>
</dbReference>
<evidence type="ECO:0000256" key="1">
    <source>
        <dbReference type="ARBA" id="ARBA00022448"/>
    </source>
</evidence>
<dbReference type="InterPro" id="IPR051120">
    <property type="entry name" value="ABC_AA/LPS_Transport"/>
</dbReference>
<reference evidence="5" key="1">
    <citation type="submission" date="2023-06" db="EMBL/GenBank/DDBJ databases">
        <title>Draft genome sequence of Nocardioides sp. SOB77.</title>
        <authorList>
            <person name="Zhang G."/>
        </authorList>
    </citation>
    <scope>NUCLEOTIDE SEQUENCE</scope>
    <source>
        <strain evidence="5">SOB77</strain>
    </source>
</reference>
<keyword evidence="6" id="KW-1185">Reference proteome</keyword>
<dbReference type="InterPro" id="IPR003593">
    <property type="entry name" value="AAA+_ATPase"/>
</dbReference>
<dbReference type="Pfam" id="PF00005">
    <property type="entry name" value="ABC_tran"/>
    <property type="match status" value="1"/>
</dbReference>
<dbReference type="SMART" id="SM00382">
    <property type="entry name" value="AAA"/>
    <property type="match status" value="1"/>
</dbReference>
<protein>
    <submittedName>
        <fullName evidence="5">ABC transporter ATP-binding protein</fullName>
    </submittedName>
</protein>
<dbReference type="InterPro" id="IPR032823">
    <property type="entry name" value="BCA_ABC_TP_C"/>
</dbReference>
<comment type="caution">
    <text evidence="5">The sequence shown here is derived from an EMBL/GenBank/DDBJ whole genome shotgun (WGS) entry which is preliminary data.</text>
</comment>
<organism evidence="5 6">
    <name type="scientific">Nocardioides oceani</name>
    <dbReference type="NCBI Taxonomy" id="3058369"/>
    <lineage>
        <taxon>Bacteria</taxon>
        <taxon>Bacillati</taxon>
        <taxon>Actinomycetota</taxon>
        <taxon>Actinomycetes</taxon>
        <taxon>Propionibacteriales</taxon>
        <taxon>Nocardioidaceae</taxon>
        <taxon>Nocardioides</taxon>
    </lineage>
</organism>
<dbReference type="PANTHER" id="PTHR45772:SF2">
    <property type="entry name" value="ABC TRANSPORTER ATP-BINDING PROTEIN"/>
    <property type="match status" value="1"/>
</dbReference>
<dbReference type="PANTHER" id="PTHR45772">
    <property type="entry name" value="CONSERVED COMPONENT OF ABC TRANSPORTER FOR NATURAL AMINO ACIDS-RELATED"/>
    <property type="match status" value="1"/>
</dbReference>
<dbReference type="InterPro" id="IPR003439">
    <property type="entry name" value="ABC_transporter-like_ATP-bd"/>
</dbReference>
<dbReference type="CDD" id="cd03219">
    <property type="entry name" value="ABC_Mj1267_LivG_branched"/>
    <property type="match status" value="1"/>
</dbReference>
<evidence type="ECO:0000259" key="4">
    <source>
        <dbReference type="PROSITE" id="PS50893"/>
    </source>
</evidence>
<dbReference type="GO" id="GO:0005524">
    <property type="term" value="F:ATP binding"/>
    <property type="evidence" value="ECO:0007669"/>
    <property type="project" value="UniProtKB-KW"/>
</dbReference>
<gene>
    <name evidence="5" type="ORF">QWY28_16690</name>
</gene>
<keyword evidence="1" id="KW-0813">Transport</keyword>
<dbReference type="InterPro" id="IPR027417">
    <property type="entry name" value="P-loop_NTPase"/>
</dbReference>
<dbReference type="EMBL" id="JAUHJQ010000007">
    <property type="protein sequence ID" value="MDN4174601.1"/>
    <property type="molecule type" value="Genomic_DNA"/>
</dbReference>
<evidence type="ECO:0000256" key="2">
    <source>
        <dbReference type="ARBA" id="ARBA00022741"/>
    </source>
</evidence>
<keyword evidence="2" id="KW-0547">Nucleotide-binding</keyword>
<evidence type="ECO:0000313" key="6">
    <source>
        <dbReference type="Proteomes" id="UP001168620"/>
    </source>
</evidence>